<proteinExistence type="predicted"/>
<gene>
    <name evidence="6" type="ORF">AARAC_008763</name>
</gene>
<feature type="compositionally biased region" description="Low complexity" evidence="3">
    <location>
        <begin position="98"/>
        <end position="115"/>
    </location>
</feature>
<dbReference type="STRING" id="656916.A0A2G7G8E3"/>
<dbReference type="InterPro" id="IPR019331">
    <property type="entry name" value="FAM192A/Fyv6_N"/>
</dbReference>
<evidence type="ECO:0000256" key="2">
    <source>
        <dbReference type="ARBA" id="ARBA00023242"/>
    </source>
</evidence>
<evidence type="ECO:0000313" key="7">
    <source>
        <dbReference type="Proteomes" id="UP000231358"/>
    </source>
</evidence>
<feature type="compositionally biased region" description="Basic and acidic residues" evidence="3">
    <location>
        <begin position="696"/>
        <end position="709"/>
    </location>
</feature>
<dbReference type="Proteomes" id="UP000231358">
    <property type="component" value="Unassembled WGS sequence"/>
</dbReference>
<comment type="subcellular location">
    <subcellularLocation>
        <location evidence="1">Nucleus</location>
    </subcellularLocation>
</comment>
<feature type="compositionally biased region" description="Polar residues" evidence="3">
    <location>
        <begin position="495"/>
        <end position="517"/>
    </location>
</feature>
<dbReference type="Gene3D" id="2.30.30.30">
    <property type="match status" value="1"/>
</dbReference>
<feature type="compositionally biased region" description="Polar residues" evidence="3">
    <location>
        <begin position="116"/>
        <end position="128"/>
    </location>
</feature>
<feature type="domain" description="FAM192A/Fyv6 N-terminal" evidence="4">
    <location>
        <begin position="528"/>
        <end position="632"/>
    </location>
</feature>
<dbReference type="Pfam" id="PF21485">
    <property type="entry name" value="IF5A-like_N"/>
    <property type="match status" value="1"/>
</dbReference>
<evidence type="ECO:0000259" key="4">
    <source>
        <dbReference type="Pfam" id="PF10187"/>
    </source>
</evidence>
<feature type="compositionally biased region" description="Low complexity" evidence="3">
    <location>
        <begin position="726"/>
        <end position="737"/>
    </location>
</feature>
<sequence length="773" mass="86036">MSFYTNTRQEDNEQYDVSFEIGGRQIDGFPTPCSNLRAGGLVYLRGHPCEITDIHTSPSSRSVVQIVGFDIHTGQFMDDQYPLRETVFVPRINNYTPSSSGRSQVSRASSRGSGSQMVPRSRQSSNAGQYLKQHLYRQTRTPLRNARARYSTSTESGSAGTSPAVVGGIAGGAVTFLAGYVWYQFSGAKTIVQTANQTETYFKEAKKKVAEKTPEPDEAFGWLRDTAKNYASFIPGAKGYVDTAFDDLERIRQNQGKEFDEIIRDAYNDLREVSKKGKLDLDTAVKVRDVLQKHFKRFFDRLKEMGSAYGPQAQEEVDKTWKQVKDIVSAGISTDTVEKIQKVAKEKEEKLRKLGDEAWKRGLNEAQPYLEKSPKIKEFVEKNTDALKKGNYSKIWDMIKESSSSGNTEDLEKYVKDLAGKAKESGFGNLDKLSNMVPGGSQILSQLQSLQNAAEKKGPEAEKLLKETINDLQGVLSEKVKKAEQLAEETKSETKNATGTRKSTKAQLRTSQKTNRNPHLIAKMSSGFVSAGTDQEPVERDDEWLRVQQELEEERRRKAELGKQADGKSLYDVLQQNKMAKQEAFEEKIKLKNQFRSLDEDEVEFLDSIMESTRAQEAAVKKETAEQLEAFRRHREEAEKVALEEGTTDVTPAAEGEDWKIPARKRRRDKKDLLFPGKKRKSTAEGVGETPSTGEQKVDKDKEPGKVDKQSVSTPAEAVKAEKLQPSVSAASSASPVRAGNAKVAAPEQTEKKPAAKPAPISLGLSGYSSDSE</sequence>
<dbReference type="AlphaFoldDB" id="A0A2G7G8E3"/>
<evidence type="ECO:0000259" key="5">
    <source>
        <dbReference type="Pfam" id="PF21485"/>
    </source>
</evidence>
<dbReference type="InterPro" id="IPR048670">
    <property type="entry name" value="IF5A-like_N"/>
</dbReference>
<evidence type="ECO:0000256" key="1">
    <source>
        <dbReference type="ARBA" id="ARBA00004123"/>
    </source>
</evidence>
<accession>A0A2G7G8E3</accession>
<evidence type="ECO:0000256" key="3">
    <source>
        <dbReference type="SAM" id="MobiDB-lite"/>
    </source>
</evidence>
<keyword evidence="2" id="KW-0539">Nucleus</keyword>
<feature type="region of interest" description="Disordered" evidence="3">
    <location>
        <begin position="486"/>
        <end position="542"/>
    </location>
</feature>
<feature type="region of interest" description="Disordered" evidence="3">
    <location>
        <begin position="93"/>
        <end position="162"/>
    </location>
</feature>
<feature type="region of interest" description="Disordered" evidence="3">
    <location>
        <begin position="638"/>
        <end position="773"/>
    </location>
</feature>
<dbReference type="GO" id="GO:0005634">
    <property type="term" value="C:nucleus"/>
    <property type="evidence" value="ECO:0007669"/>
    <property type="project" value="UniProtKB-SubCell"/>
</dbReference>
<dbReference type="SUPFAM" id="SSF50104">
    <property type="entry name" value="Translation proteins SH3-like domain"/>
    <property type="match status" value="1"/>
</dbReference>
<comment type="caution">
    <text evidence="6">The sequence shown here is derived from an EMBL/GenBank/DDBJ whole genome shotgun (WGS) entry which is preliminary data.</text>
</comment>
<organism evidence="6 7">
    <name type="scientific">Aspergillus arachidicola</name>
    <dbReference type="NCBI Taxonomy" id="656916"/>
    <lineage>
        <taxon>Eukaryota</taxon>
        <taxon>Fungi</taxon>
        <taxon>Dikarya</taxon>
        <taxon>Ascomycota</taxon>
        <taxon>Pezizomycotina</taxon>
        <taxon>Eurotiomycetes</taxon>
        <taxon>Eurotiomycetidae</taxon>
        <taxon>Eurotiales</taxon>
        <taxon>Aspergillaceae</taxon>
        <taxon>Aspergillus</taxon>
        <taxon>Aspergillus subgen. Circumdati</taxon>
    </lineage>
</organism>
<dbReference type="EMBL" id="NEXV01000078">
    <property type="protein sequence ID" value="PIG89106.1"/>
    <property type="molecule type" value="Genomic_DNA"/>
</dbReference>
<dbReference type="InterPro" id="IPR008991">
    <property type="entry name" value="Translation_prot_SH3-like_sf"/>
</dbReference>
<feature type="compositionally biased region" description="Low complexity" evidence="3">
    <location>
        <begin position="151"/>
        <end position="162"/>
    </location>
</feature>
<dbReference type="PANTHER" id="PTHR13495">
    <property type="entry name" value="NEFA-INTERACTING NUCLEAR PROTEIN NIP30"/>
    <property type="match status" value="1"/>
</dbReference>
<dbReference type="PANTHER" id="PTHR13495:SF0">
    <property type="entry name" value="PSME3-INTERACTING PROTEIN"/>
    <property type="match status" value="1"/>
</dbReference>
<protein>
    <submittedName>
        <fullName evidence="6">Uncharacterized protein</fullName>
    </submittedName>
</protein>
<feature type="domain" description="Translation initiation factor 5A-like N-terminal" evidence="5">
    <location>
        <begin position="29"/>
        <end position="82"/>
    </location>
</feature>
<evidence type="ECO:0000313" key="6">
    <source>
        <dbReference type="EMBL" id="PIG89106.1"/>
    </source>
</evidence>
<reference evidence="6 7" key="1">
    <citation type="submission" date="2017-05" db="EMBL/GenBank/DDBJ databases">
        <title>Genome sequence for an aflatoxigenic pathogen of Argentinian peanut, Aspergillus arachidicola.</title>
        <authorList>
            <person name="Moore G."/>
            <person name="Beltz S.B."/>
            <person name="Mack B.M."/>
        </authorList>
    </citation>
    <scope>NUCLEOTIDE SEQUENCE [LARGE SCALE GENOMIC DNA]</scope>
    <source>
        <strain evidence="6 7">CBS 117610</strain>
    </source>
</reference>
<dbReference type="InterPro" id="IPR039845">
    <property type="entry name" value="FAM192A"/>
</dbReference>
<name>A0A2G7G8E3_9EURO</name>
<keyword evidence="7" id="KW-1185">Reference proteome</keyword>
<dbReference type="Pfam" id="PF10187">
    <property type="entry name" value="FAM192A_Fyv6_N"/>
    <property type="match status" value="1"/>
</dbReference>
<dbReference type="InterPro" id="IPR014722">
    <property type="entry name" value="Rib_uL2_dom2"/>
</dbReference>